<dbReference type="Gene3D" id="1.10.8.60">
    <property type="match status" value="1"/>
</dbReference>
<keyword evidence="3" id="KW-0805">Transcription regulation</keyword>
<dbReference type="FunFam" id="3.40.50.300:FF:000006">
    <property type="entry name" value="DNA-binding transcriptional regulator NtrC"/>
    <property type="match status" value="1"/>
</dbReference>
<dbReference type="SMART" id="SM00382">
    <property type="entry name" value="AAA"/>
    <property type="match status" value="1"/>
</dbReference>
<dbReference type="Gene3D" id="3.40.50.300">
    <property type="entry name" value="P-loop containing nucleotide triphosphate hydrolases"/>
    <property type="match status" value="1"/>
</dbReference>
<dbReference type="InterPro" id="IPR002078">
    <property type="entry name" value="Sigma_54_int"/>
</dbReference>
<dbReference type="PROSITE" id="PS50045">
    <property type="entry name" value="SIGMA54_INTERACT_4"/>
    <property type="match status" value="1"/>
</dbReference>
<dbReference type="GO" id="GO:0043565">
    <property type="term" value="F:sequence-specific DNA binding"/>
    <property type="evidence" value="ECO:0007669"/>
    <property type="project" value="InterPro"/>
</dbReference>
<name>A0A8J7QI71_9BACT</name>
<dbReference type="Gene3D" id="3.40.50.2300">
    <property type="match status" value="1"/>
</dbReference>
<accession>A0A8J7QI71</accession>
<sequence>MRQQAKVILYDASESFTAKIQTCFSSLAIKVHCMTTLAEMRQFLTKRQADVCLLVLDDMSERQAREICKHLLESAELILLSKEPRPALAEICANLGASYHFSEPLDMAYFKEVLKDILADLEAAHQTQDILEKGPPLGRFGQMYGDARVMRRMYRKIRKVADSKISVLLIGESGSGKELAAQSIHSLSRRREAPCLGLNCSAISRELLESELFGHKRGSFTGADRDHAGYFERAENGTLFLDEITEMDPQLQTKLLRVLESERFTPVGGEREKQADVRIVAATNRNPQEAVKEGVLREDLFFRLAQFPIRVPPLREREADIVNLAELFLLELNRENETSKTFSEEVREQIQSWRWPGNVRELRHVVEHAYILSRDEIQPKDLPPYMINQGWLENEANLSIPVGITLADAEKRLLLATLDANEGNKQATATQLDISLKTLYNKLNRYEASEREDETKS</sequence>
<dbReference type="EMBL" id="JAFREP010000022">
    <property type="protein sequence ID" value="MBO1321131.1"/>
    <property type="molecule type" value="Genomic_DNA"/>
</dbReference>
<dbReference type="Pfam" id="PF02954">
    <property type="entry name" value="HTH_8"/>
    <property type="match status" value="1"/>
</dbReference>
<comment type="caution">
    <text evidence="7">The sequence shown here is derived from an EMBL/GenBank/DDBJ whole genome shotgun (WGS) entry which is preliminary data.</text>
</comment>
<feature type="domain" description="Sigma-54 factor interaction" evidence="6">
    <location>
        <begin position="143"/>
        <end position="371"/>
    </location>
</feature>
<keyword evidence="4" id="KW-0238">DNA-binding</keyword>
<dbReference type="InterPro" id="IPR025944">
    <property type="entry name" value="Sigma_54_int_dom_CS"/>
</dbReference>
<organism evidence="7 8">
    <name type="scientific">Acanthopleuribacter pedis</name>
    <dbReference type="NCBI Taxonomy" id="442870"/>
    <lineage>
        <taxon>Bacteria</taxon>
        <taxon>Pseudomonadati</taxon>
        <taxon>Acidobacteriota</taxon>
        <taxon>Holophagae</taxon>
        <taxon>Acanthopleuribacterales</taxon>
        <taxon>Acanthopleuribacteraceae</taxon>
        <taxon>Acanthopleuribacter</taxon>
    </lineage>
</organism>
<reference evidence="7" key="1">
    <citation type="submission" date="2021-03" db="EMBL/GenBank/DDBJ databases">
        <authorList>
            <person name="Wang G."/>
        </authorList>
    </citation>
    <scope>NUCLEOTIDE SEQUENCE</scope>
    <source>
        <strain evidence="7">KCTC 12899</strain>
    </source>
</reference>
<dbReference type="Gene3D" id="1.10.10.60">
    <property type="entry name" value="Homeodomain-like"/>
    <property type="match status" value="1"/>
</dbReference>
<dbReference type="GO" id="GO:0006355">
    <property type="term" value="P:regulation of DNA-templated transcription"/>
    <property type="evidence" value="ECO:0007669"/>
    <property type="project" value="InterPro"/>
</dbReference>
<proteinExistence type="predicted"/>
<protein>
    <submittedName>
        <fullName evidence="7">Sigma-54-dependent Fis family transcriptional regulator</fullName>
    </submittedName>
</protein>
<dbReference type="PROSITE" id="PS00676">
    <property type="entry name" value="SIGMA54_INTERACT_2"/>
    <property type="match status" value="1"/>
</dbReference>
<dbReference type="RefSeq" id="WP_207861106.1">
    <property type="nucleotide sequence ID" value="NZ_JAFREP010000022.1"/>
</dbReference>
<dbReference type="InterPro" id="IPR009057">
    <property type="entry name" value="Homeodomain-like_sf"/>
</dbReference>
<dbReference type="InterPro" id="IPR027417">
    <property type="entry name" value="P-loop_NTPase"/>
</dbReference>
<dbReference type="PROSITE" id="PS00688">
    <property type="entry name" value="SIGMA54_INTERACT_3"/>
    <property type="match status" value="1"/>
</dbReference>
<evidence type="ECO:0000256" key="4">
    <source>
        <dbReference type="ARBA" id="ARBA00023125"/>
    </source>
</evidence>
<keyword evidence="1" id="KW-0547">Nucleotide-binding</keyword>
<dbReference type="GO" id="GO:0005524">
    <property type="term" value="F:ATP binding"/>
    <property type="evidence" value="ECO:0007669"/>
    <property type="project" value="UniProtKB-KW"/>
</dbReference>
<dbReference type="InterPro" id="IPR002197">
    <property type="entry name" value="HTH_Fis"/>
</dbReference>
<dbReference type="AlphaFoldDB" id="A0A8J7QI71"/>
<evidence type="ECO:0000256" key="3">
    <source>
        <dbReference type="ARBA" id="ARBA00023015"/>
    </source>
</evidence>
<evidence type="ECO:0000259" key="6">
    <source>
        <dbReference type="PROSITE" id="PS50045"/>
    </source>
</evidence>
<gene>
    <name evidence="7" type="ORF">J3U88_21810</name>
</gene>
<dbReference type="InterPro" id="IPR025943">
    <property type="entry name" value="Sigma_54_int_dom_ATP-bd_2"/>
</dbReference>
<evidence type="ECO:0000313" key="7">
    <source>
        <dbReference type="EMBL" id="MBO1321131.1"/>
    </source>
</evidence>
<keyword evidence="8" id="KW-1185">Reference proteome</keyword>
<evidence type="ECO:0000313" key="8">
    <source>
        <dbReference type="Proteomes" id="UP000664417"/>
    </source>
</evidence>
<dbReference type="SUPFAM" id="SSF52540">
    <property type="entry name" value="P-loop containing nucleoside triphosphate hydrolases"/>
    <property type="match status" value="1"/>
</dbReference>
<evidence type="ECO:0000256" key="2">
    <source>
        <dbReference type="ARBA" id="ARBA00022840"/>
    </source>
</evidence>
<dbReference type="InterPro" id="IPR003593">
    <property type="entry name" value="AAA+_ATPase"/>
</dbReference>
<keyword evidence="5" id="KW-0804">Transcription</keyword>
<dbReference type="InterPro" id="IPR058031">
    <property type="entry name" value="AAA_lid_NorR"/>
</dbReference>
<evidence type="ECO:0000256" key="5">
    <source>
        <dbReference type="ARBA" id="ARBA00023163"/>
    </source>
</evidence>
<dbReference type="Proteomes" id="UP000664417">
    <property type="component" value="Unassembled WGS sequence"/>
</dbReference>
<evidence type="ECO:0000256" key="1">
    <source>
        <dbReference type="ARBA" id="ARBA00022741"/>
    </source>
</evidence>
<dbReference type="Pfam" id="PF00158">
    <property type="entry name" value="Sigma54_activat"/>
    <property type="match status" value="1"/>
</dbReference>
<keyword evidence="2" id="KW-0067">ATP-binding</keyword>
<dbReference type="PANTHER" id="PTHR32071">
    <property type="entry name" value="TRANSCRIPTIONAL REGULATORY PROTEIN"/>
    <property type="match status" value="1"/>
</dbReference>
<dbReference type="SUPFAM" id="SSF46689">
    <property type="entry name" value="Homeodomain-like"/>
    <property type="match status" value="1"/>
</dbReference>
<dbReference type="Pfam" id="PF25601">
    <property type="entry name" value="AAA_lid_14"/>
    <property type="match status" value="1"/>
</dbReference>
<dbReference type="CDD" id="cd00009">
    <property type="entry name" value="AAA"/>
    <property type="match status" value="1"/>
</dbReference>
<dbReference type="InterPro" id="IPR011006">
    <property type="entry name" value="CheY-like_superfamily"/>
</dbReference>
<dbReference type="SUPFAM" id="SSF52172">
    <property type="entry name" value="CheY-like"/>
    <property type="match status" value="1"/>
</dbReference>